<evidence type="ECO:0000313" key="2">
    <source>
        <dbReference type="EMBL" id="BCJ68368.1"/>
    </source>
</evidence>
<protein>
    <submittedName>
        <fullName evidence="2">Uncharacterized protein</fullName>
    </submittedName>
</protein>
<dbReference type="Proteomes" id="UP000680866">
    <property type="component" value="Chromosome"/>
</dbReference>
<evidence type="ECO:0000313" key="3">
    <source>
        <dbReference type="Proteomes" id="UP000680866"/>
    </source>
</evidence>
<dbReference type="EMBL" id="AP023359">
    <property type="protein sequence ID" value="BCJ68368.1"/>
    <property type="molecule type" value="Genomic_DNA"/>
</dbReference>
<reference evidence="2" key="1">
    <citation type="submission" date="2020-08" db="EMBL/GenBank/DDBJ databases">
        <title>Whole genome shotgun sequence of Polymorphospora rubra NBRC 101157.</title>
        <authorList>
            <person name="Komaki H."/>
            <person name="Tamura T."/>
        </authorList>
    </citation>
    <scope>NUCLEOTIDE SEQUENCE</scope>
    <source>
        <strain evidence="2">NBRC 101157</strain>
    </source>
</reference>
<accession>A0A810N985</accession>
<dbReference type="AlphaFoldDB" id="A0A810N985"/>
<evidence type="ECO:0000256" key="1">
    <source>
        <dbReference type="SAM" id="MobiDB-lite"/>
    </source>
</evidence>
<gene>
    <name evidence="2" type="ORF">Prubr_53890</name>
</gene>
<sequence length="88" mass="8920">MGDESAGTVDLNLAEVDAGHPVTGVGERPGDGDSAAAAEVQDGGAGREVSLQAGEIHPMVPRRPVGPRSGSGVGQVAHQFSYRLDVRS</sequence>
<proteinExistence type="predicted"/>
<dbReference type="KEGG" id="pry:Prubr_53890"/>
<keyword evidence="3" id="KW-1185">Reference proteome</keyword>
<organism evidence="2 3">
    <name type="scientific">Polymorphospora rubra</name>
    <dbReference type="NCBI Taxonomy" id="338584"/>
    <lineage>
        <taxon>Bacteria</taxon>
        <taxon>Bacillati</taxon>
        <taxon>Actinomycetota</taxon>
        <taxon>Actinomycetes</taxon>
        <taxon>Micromonosporales</taxon>
        <taxon>Micromonosporaceae</taxon>
        <taxon>Polymorphospora</taxon>
    </lineage>
</organism>
<feature type="region of interest" description="Disordered" evidence="1">
    <location>
        <begin position="1"/>
        <end position="76"/>
    </location>
</feature>
<name>A0A810N985_9ACTN</name>